<dbReference type="Gene3D" id="1.10.10.60">
    <property type="entry name" value="Homeodomain-like"/>
    <property type="match status" value="2"/>
</dbReference>
<proteinExistence type="predicted"/>
<dbReference type="InterPro" id="IPR009057">
    <property type="entry name" value="Homeodomain-like_sf"/>
</dbReference>
<keyword evidence="3" id="KW-0804">Transcription</keyword>
<comment type="caution">
    <text evidence="5">The sequence shown here is derived from an EMBL/GenBank/DDBJ whole genome shotgun (WGS) entry which is preliminary data.</text>
</comment>
<dbReference type="Pfam" id="PF12833">
    <property type="entry name" value="HTH_18"/>
    <property type="match status" value="1"/>
</dbReference>
<dbReference type="PROSITE" id="PS01124">
    <property type="entry name" value="HTH_ARAC_FAMILY_2"/>
    <property type="match status" value="1"/>
</dbReference>
<evidence type="ECO:0000256" key="2">
    <source>
        <dbReference type="ARBA" id="ARBA00023125"/>
    </source>
</evidence>
<dbReference type="RefSeq" id="WP_344721558.1">
    <property type="nucleotide sequence ID" value="NZ_BAAAUS010000008.1"/>
</dbReference>
<keyword evidence="6" id="KW-1185">Reference proteome</keyword>
<evidence type="ECO:0000256" key="3">
    <source>
        <dbReference type="ARBA" id="ARBA00023163"/>
    </source>
</evidence>
<accession>A0ABW4F6B9</accession>
<feature type="domain" description="HTH araC/xylS-type" evidence="4">
    <location>
        <begin position="180"/>
        <end position="278"/>
    </location>
</feature>
<keyword evidence="2" id="KW-0238">DNA-binding</keyword>
<protein>
    <submittedName>
        <fullName evidence="5">AraC family transcriptional regulator N-terminal domain-containing protein</fullName>
    </submittedName>
</protein>
<gene>
    <name evidence="5" type="ORF">ACFSJD_35320</name>
</gene>
<dbReference type="InterPro" id="IPR009594">
    <property type="entry name" value="Tscrpt_reg_HTH_AraC_N"/>
</dbReference>
<evidence type="ECO:0000313" key="6">
    <source>
        <dbReference type="Proteomes" id="UP001597114"/>
    </source>
</evidence>
<evidence type="ECO:0000259" key="4">
    <source>
        <dbReference type="PROSITE" id="PS01124"/>
    </source>
</evidence>
<dbReference type="Proteomes" id="UP001597114">
    <property type="component" value="Unassembled WGS sequence"/>
</dbReference>
<evidence type="ECO:0000313" key="5">
    <source>
        <dbReference type="EMBL" id="MFD1522807.1"/>
    </source>
</evidence>
<dbReference type="InterPro" id="IPR018062">
    <property type="entry name" value="HTH_AraC-typ_CS"/>
</dbReference>
<dbReference type="PANTHER" id="PTHR43436">
    <property type="entry name" value="ARAC-FAMILY TRANSCRIPTIONAL REGULATOR"/>
    <property type="match status" value="1"/>
</dbReference>
<name>A0ABW4F6B9_9PSEU</name>
<dbReference type="SUPFAM" id="SSF46689">
    <property type="entry name" value="Homeodomain-like"/>
    <property type="match status" value="2"/>
</dbReference>
<dbReference type="Pfam" id="PF06719">
    <property type="entry name" value="AraC_N"/>
    <property type="match status" value="1"/>
</dbReference>
<dbReference type="EMBL" id="JBHUCO010000049">
    <property type="protein sequence ID" value="MFD1522807.1"/>
    <property type="molecule type" value="Genomic_DNA"/>
</dbReference>
<sequence length="290" mass="31551">MGLLPELQRLLHRHVDQTVLPSVVVKASETVTEPMPAVTDPVFALIAQGAKRAIVGETVYDYKAGEYLVVSIELPVTAHVSEAPYVALGLRLDPALIAGLLLETAGDRGPADTPGIAVSTASEELLDPVVRLIRLLDRPADIPVLGAAIEREIVWRLITGEQGAMVRQIGLADSRLAQISRAIRWIRQNYADPFRVEDASRVAGMSVTSFHRHFRAVTTMTPIQYQKQIRLQEARARLIVEPHDVAGVGYAVGYGSPSQFSREYRRMFGAPPGADAARLQGIPQTDPVGV</sequence>
<reference evidence="6" key="1">
    <citation type="journal article" date="2019" name="Int. J. Syst. Evol. Microbiol.">
        <title>The Global Catalogue of Microorganisms (GCM) 10K type strain sequencing project: providing services to taxonomists for standard genome sequencing and annotation.</title>
        <authorList>
            <consortium name="The Broad Institute Genomics Platform"/>
            <consortium name="The Broad Institute Genome Sequencing Center for Infectious Disease"/>
            <person name="Wu L."/>
            <person name="Ma J."/>
        </authorList>
    </citation>
    <scope>NUCLEOTIDE SEQUENCE [LARGE SCALE GENOMIC DNA]</scope>
    <source>
        <strain evidence="6">CCM 7043</strain>
    </source>
</reference>
<evidence type="ECO:0000256" key="1">
    <source>
        <dbReference type="ARBA" id="ARBA00023015"/>
    </source>
</evidence>
<organism evidence="5 6">
    <name type="scientific">Pseudonocardia yunnanensis</name>
    <dbReference type="NCBI Taxonomy" id="58107"/>
    <lineage>
        <taxon>Bacteria</taxon>
        <taxon>Bacillati</taxon>
        <taxon>Actinomycetota</taxon>
        <taxon>Actinomycetes</taxon>
        <taxon>Pseudonocardiales</taxon>
        <taxon>Pseudonocardiaceae</taxon>
        <taxon>Pseudonocardia</taxon>
    </lineage>
</organism>
<dbReference type="PANTHER" id="PTHR43436:SF1">
    <property type="entry name" value="TRANSCRIPTIONAL REGULATORY PROTEIN"/>
    <property type="match status" value="1"/>
</dbReference>
<keyword evidence="1" id="KW-0805">Transcription regulation</keyword>
<dbReference type="InterPro" id="IPR018060">
    <property type="entry name" value="HTH_AraC"/>
</dbReference>
<dbReference type="PROSITE" id="PS00041">
    <property type="entry name" value="HTH_ARAC_FAMILY_1"/>
    <property type="match status" value="1"/>
</dbReference>
<dbReference type="SMART" id="SM00342">
    <property type="entry name" value="HTH_ARAC"/>
    <property type="match status" value="1"/>
</dbReference>